<dbReference type="NCBIfam" id="TIGR00447">
    <property type="entry name" value="pth"/>
    <property type="match status" value="1"/>
</dbReference>
<feature type="active site" description="Proton acceptor" evidence="8">
    <location>
        <position position="31"/>
    </location>
</feature>
<dbReference type="RefSeq" id="WP_173494222.1">
    <property type="nucleotide sequence ID" value="NZ_CP054056.1"/>
</dbReference>
<dbReference type="Proteomes" id="UP000501003">
    <property type="component" value="Chromosome"/>
</dbReference>
<keyword evidence="12" id="KW-1185">Reference proteome</keyword>
<comment type="function">
    <text evidence="8">Hydrolyzes ribosome-free peptidyl-tRNAs (with 1 or more amino acids incorporated), which drop off the ribosome during protein synthesis, or as a result of ribosome stalling.</text>
</comment>
<dbReference type="InterPro" id="IPR001328">
    <property type="entry name" value="Pept_tRNA_hydro"/>
</dbReference>
<feature type="binding site" evidence="8">
    <location>
        <position position="80"/>
    </location>
    <ligand>
        <name>tRNA</name>
        <dbReference type="ChEBI" id="CHEBI:17843"/>
    </ligand>
</feature>
<dbReference type="Pfam" id="PF01195">
    <property type="entry name" value="Pept_tRNA_hydro"/>
    <property type="match status" value="1"/>
</dbReference>
<dbReference type="GO" id="GO:0004045">
    <property type="term" value="F:peptidyl-tRNA hydrolase activity"/>
    <property type="evidence" value="ECO:0007669"/>
    <property type="project" value="UniProtKB-UniRule"/>
</dbReference>
<reference evidence="11 12" key="1">
    <citation type="submission" date="2020-05" db="EMBL/GenBank/DDBJ databases">
        <title>Aquirufa sp. strain 15G-AUS-rot a new Aquirufa species.</title>
        <authorList>
            <person name="Pitt A."/>
            <person name="Hahn M.W."/>
        </authorList>
    </citation>
    <scope>NUCLEOTIDE SEQUENCE [LARGE SCALE GENOMIC DNA]</scope>
    <source>
        <strain evidence="11 12">15G-AUS-rot</strain>
    </source>
</reference>
<organism evidence="11 12">
    <name type="scientific">Aquiluna borgnonia</name>
    <dbReference type="NCBI Taxonomy" id="2499157"/>
    <lineage>
        <taxon>Bacteria</taxon>
        <taxon>Bacillati</taxon>
        <taxon>Actinomycetota</taxon>
        <taxon>Actinomycetes</taxon>
        <taxon>Micrococcales</taxon>
        <taxon>Microbacteriaceae</taxon>
        <taxon>Luna cluster</taxon>
        <taxon>Luna-1 subcluster</taxon>
        <taxon>Aquiluna</taxon>
    </lineage>
</organism>
<dbReference type="SUPFAM" id="SSF53178">
    <property type="entry name" value="Peptidyl-tRNA hydrolase-like"/>
    <property type="match status" value="1"/>
</dbReference>
<dbReference type="EC" id="3.1.1.29" evidence="1 8"/>
<keyword evidence="4 8" id="KW-0694">RNA-binding</keyword>
<keyword evidence="2 8" id="KW-0820">tRNA-binding</keyword>
<feature type="binding site" evidence="8">
    <location>
        <position position="78"/>
    </location>
    <ligand>
        <name>tRNA</name>
        <dbReference type="ChEBI" id="CHEBI:17843"/>
    </ligand>
</feature>
<dbReference type="PROSITE" id="PS01196">
    <property type="entry name" value="PEPT_TRNA_HYDROL_2"/>
    <property type="match status" value="1"/>
</dbReference>
<dbReference type="InterPro" id="IPR036416">
    <property type="entry name" value="Pept_tRNA_hydro_sf"/>
</dbReference>
<dbReference type="PANTHER" id="PTHR17224:SF1">
    <property type="entry name" value="PEPTIDYL-TRNA HYDROLASE"/>
    <property type="match status" value="1"/>
</dbReference>
<dbReference type="AlphaFoldDB" id="A0A7D4PRE4"/>
<evidence type="ECO:0000256" key="2">
    <source>
        <dbReference type="ARBA" id="ARBA00022555"/>
    </source>
</evidence>
<name>A0A7D4PRE4_9MICO</name>
<evidence type="ECO:0000256" key="1">
    <source>
        <dbReference type="ARBA" id="ARBA00013260"/>
    </source>
</evidence>
<dbReference type="GO" id="GO:0005737">
    <property type="term" value="C:cytoplasm"/>
    <property type="evidence" value="ECO:0007669"/>
    <property type="project" value="UniProtKB-SubCell"/>
</dbReference>
<evidence type="ECO:0000256" key="9">
    <source>
        <dbReference type="RuleBase" id="RU000673"/>
    </source>
</evidence>
<evidence type="ECO:0000313" key="12">
    <source>
        <dbReference type="Proteomes" id="UP000501003"/>
    </source>
</evidence>
<comment type="similarity">
    <text evidence="5 8 10">Belongs to the PTH family.</text>
</comment>
<dbReference type="PROSITE" id="PS01195">
    <property type="entry name" value="PEPT_TRNA_HYDROL_1"/>
    <property type="match status" value="1"/>
</dbReference>
<comment type="subcellular location">
    <subcellularLocation>
        <location evidence="8">Cytoplasm</location>
    </subcellularLocation>
</comment>
<evidence type="ECO:0000256" key="10">
    <source>
        <dbReference type="RuleBase" id="RU004320"/>
    </source>
</evidence>
<comment type="subunit">
    <text evidence="8">Monomer.</text>
</comment>
<evidence type="ECO:0000313" key="11">
    <source>
        <dbReference type="EMBL" id="QKJ25926.1"/>
    </source>
</evidence>
<protein>
    <recommendedName>
        <fullName evidence="7 8">Peptidyl-tRNA hydrolase</fullName>
        <shortName evidence="8">Pth</shortName>
        <ecNumber evidence="1 8">3.1.1.29</ecNumber>
    </recommendedName>
</protein>
<dbReference type="EMBL" id="CP054056">
    <property type="protein sequence ID" value="QKJ25926.1"/>
    <property type="molecule type" value="Genomic_DNA"/>
</dbReference>
<accession>A0A7D4PRE4</accession>
<feature type="binding site" evidence="8">
    <location>
        <position position="126"/>
    </location>
    <ligand>
        <name>tRNA</name>
        <dbReference type="ChEBI" id="CHEBI:17843"/>
    </ligand>
</feature>
<feature type="site" description="Stabilizes the basic form of H active site to accept a proton" evidence="8">
    <location>
        <position position="105"/>
    </location>
</feature>
<dbReference type="GO" id="GO:0072344">
    <property type="term" value="P:rescue of stalled ribosome"/>
    <property type="evidence" value="ECO:0007669"/>
    <property type="project" value="UniProtKB-UniRule"/>
</dbReference>
<dbReference type="KEGG" id="aqg:HRU87_01850"/>
<dbReference type="GO" id="GO:0006515">
    <property type="term" value="P:protein quality control for misfolded or incompletely synthesized proteins"/>
    <property type="evidence" value="ECO:0007669"/>
    <property type="project" value="UniProtKB-UniRule"/>
</dbReference>
<dbReference type="FunFam" id="3.40.50.1470:FF:000001">
    <property type="entry name" value="Peptidyl-tRNA hydrolase"/>
    <property type="match status" value="1"/>
</dbReference>
<sequence>MLLKLAQPQSNNSWLVVGLGNPGPSYQSNRHNVGQQVLDVLASRIGVNFKSHKTIALCAEGRLSPGAPKVILAKSTGYMNLSGAPVSALMKYYSVPIERVIVVHDELDIPFGDIRTKLSGGHAGHNGLRDIISKCSAEFHRIRFGIGRPPGRQEVADFVLEDFGSSERKELPVLLELAADQVENLVA</sequence>
<evidence type="ECO:0000256" key="6">
    <source>
        <dbReference type="ARBA" id="ARBA00048707"/>
    </source>
</evidence>
<feature type="site" description="Discriminates between blocked and unblocked aminoacyl-tRNA" evidence="8">
    <location>
        <position position="21"/>
    </location>
</feature>
<dbReference type="HAMAP" id="MF_00083">
    <property type="entry name" value="Pept_tRNA_hydro_bact"/>
    <property type="match status" value="1"/>
</dbReference>
<dbReference type="GO" id="GO:0000049">
    <property type="term" value="F:tRNA binding"/>
    <property type="evidence" value="ECO:0007669"/>
    <property type="project" value="UniProtKB-UniRule"/>
</dbReference>
<evidence type="ECO:0000256" key="5">
    <source>
        <dbReference type="ARBA" id="ARBA00038063"/>
    </source>
</evidence>
<evidence type="ECO:0000256" key="8">
    <source>
        <dbReference type="HAMAP-Rule" id="MF_00083"/>
    </source>
</evidence>
<dbReference type="Gene3D" id="3.40.50.1470">
    <property type="entry name" value="Peptidyl-tRNA hydrolase"/>
    <property type="match status" value="1"/>
</dbReference>
<feature type="binding site" evidence="8">
    <location>
        <position position="26"/>
    </location>
    <ligand>
        <name>tRNA</name>
        <dbReference type="ChEBI" id="CHEBI:17843"/>
    </ligand>
</feature>
<proteinExistence type="inferred from homology"/>
<evidence type="ECO:0000256" key="3">
    <source>
        <dbReference type="ARBA" id="ARBA00022801"/>
    </source>
</evidence>
<comment type="catalytic activity">
    <reaction evidence="6 8 9">
        <text>an N-acyl-L-alpha-aminoacyl-tRNA + H2O = an N-acyl-L-amino acid + a tRNA + H(+)</text>
        <dbReference type="Rhea" id="RHEA:54448"/>
        <dbReference type="Rhea" id="RHEA-COMP:10123"/>
        <dbReference type="Rhea" id="RHEA-COMP:13883"/>
        <dbReference type="ChEBI" id="CHEBI:15377"/>
        <dbReference type="ChEBI" id="CHEBI:15378"/>
        <dbReference type="ChEBI" id="CHEBI:59874"/>
        <dbReference type="ChEBI" id="CHEBI:78442"/>
        <dbReference type="ChEBI" id="CHEBI:138191"/>
        <dbReference type="EC" id="3.1.1.29"/>
    </reaction>
</comment>
<dbReference type="PANTHER" id="PTHR17224">
    <property type="entry name" value="PEPTIDYL-TRNA HYDROLASE"/>
    <property type="match status" value="1"/>
</dbReference>
<gene>
    <name evidence="8" type="primary">pth</name>
    <name evidence="11" type="ORF">HRU87_01850</name>
</gene>
<evidence type="ECO:0000256" key="7">
    <source>
        <dbReference type="ARBA" id="ARBA00050038"/>
    </source>
</evidence>
<keyword evidence="3 8" id="KW-0378">Hydrolase</keyword>
<dbReference type="CDD" id="cd00462">
    <property type="entry name" value="PTH"/>
    <property type="match status" value="1"/>
</dbReference>
<evidence type="ECO:0000256" key="4">
    <source>
        <dbReference type="ARBA" id="ARBA00022884"/>
    </source>
</evidence>
<dbReference type="InterPro" id="IPR018171">
    <property type="entry name" value="Pept_tRNA_hydro_CS"/>
</dbReference>
<comment type="function">
    <text evidence="8">Catalyzes the release of premature peptidyl moieties from peptidyl-tRNA molecules trapped in stalled 50S ribosomal subunits, and thus maintains levels of free tRNAs and 50S ribosomes.</text>
</comment>
<keyword evidence="8" id="KW-0963">Cytoplasm</keyword>